<dbReference type="RefSeq" id="WP_138094958.1">
    <property type="nucleotide sequence ID" value="NZ_CP040428.1"/>
</dbReference>
<dbReference type="Gene3D" id="3.90.1170.20">
    <property type="entry name" value="Quinolinate phosphoribosyl transferase, N-terminal domain"/>
    <property type="match status" value="1"/>
</dbReference>
<dbReference type="InterPro" id="IPR022412">
    <property type="entry name" value="Quinolinate_PRibosylTrfase_N"/>
</dbReference>
<dbReference type="CDD" id="cd01573">
    <property type="entry name" value="modD_like"/>
    <property type="match status" value="1"/>
</dbReference>
<gene>
    <name evidence="8" type="ORF">FEM41_05070</name>
</gene>
<reference evidence="8 9" key="1">
    <citation type="submission" date="2019-05" db="EMBL/GenBank/DDBJ databases">
        <title>Complete genome sequence of Izhakiella calystegiae KSNA2, an endophyte isolated from beach morning glory (Calystegia soldanella).</title>
        <authorList>
            <person name="Jiang L."/>
            <person name="Jeong J.C."/>
            <person name="Kim C.Y."/>
            <person name="Kim D.H."/>
            <person name="Kim S.W."/>
            <person name="Lee j."/>
        </authorList>
    </citation>
    <scope>NUCLEOTIDE SEQUENCE [LARGE SCALE GENOMIC DNA]</scope>
    <source>
        <strain evidence="8 9">KSNA2</strain>
    </source>
</reference>
<dbReference type="InterPro" id="IPR002638">
    <property type="entry name" value="Quinolinate_PRibosylTrfase_C"/>
</dbReference>
<evidence type="ECO:0000313" key="8">
    <source>
        <dbReference type="EMBL" id="QCT19069.1"/>
    </source>
</evidence>
<dbReference type="PIRSF" id="PIRSF006250">
    <property type="entry name" value="NadC_ModD"/>
    <property type="match status" value="1"/>
</dbReference>
<dbReference type="OrthoDB" id="8216773at2"/>
<evidence type="ECO:0000256" key="4">
    <source>
        <dbReference type="ARBA" id="ARBA00022679"/>
    </source>
</evidence>
<dbReference type="FunFam" id="3.20.20.70:FF:000030">
    <property type="entry name" value="Nicotinate-nucleotide pyrophosphorylase, carboxylating"/>
    <property type="match status" value="1"/>
</dbReference>
<evidence type="ECO:0000313" key="9">
    <source>
        <dbReference type="Proteomes" id="UP000302163"/>
    </source>
</evidence>
<evidence type="ECO:0000256" key="1">
    <source>
        <dbReference type="ARBA" id="ARBA00009400"/>
    </source>
</evidence>
<dbReference type="GO" id="GO:0034213">
    <property type="term" value="P:quinolinate catabolic process"/>
    <property type="evidence" value="ECO:0007669"/>
    <property type="project" value="TreeGrafter"/>
</dbReference>
<dbReference type="InterPro" id="IPR006242">
    <property type="entry name" value="ModD"/>
</dbReference>
<dbReference type="GO" id="GO:0005737">
    <property type="term" value="C:cytoplasm"/>
    <property type="evidence" value="ECO:0007669"/>
    <property type="project" value="TreeGrafter"/>
</dbReference>
<proteinExistence type="inferred from homology"/>
<dbReference type="Proteomes" id="UP000302163">
    <property type="component" value="Chromosome"/>
</dbReference>
<name>A0A4P8YET1_9ENTR</name>
<dbReference type="Pfam" id="PF02749">
    <property type="entry name" value="QRPTase_N"/>
    <property type="match status" value="1"/>
</dbReference>
<evidence type="ECO:0000259" key="6">
    <source>
        <dbReference type="Pfam" id="PF01729"/>
    </source>
</evidence>
<dbReference type="NCBIfam" id="TIGR01334">
    <property type="entry name" value="modD"/>
    <property type="match status" value="1"/>
</dbReference>
<protein>
    <recommendedName>
        <fullName evidence="2">Putative pyrophosphorylase ModD</fullName>
    </recommendedName>
</protein>
<dbReference type="InterPro" id="IPR037128">
    <property type="entry name" value="Quinolinate_PRibosylTase_N_sf"/>
</dbReference>
<keyword evidence="9" id="KW-1185">Reference proteome</keyword>
<keyword evidence="4 5" id="KW-0808">Transferase</keyword>
<dbReference type="SUPFAM" id="SSF54675">
    <property type="entry name" value="Nicotinate/Quinolinate PRTase N-terminal domain-like"/>
    <property type="match status" value="1"/>
</dbReference>
<dbReference type="AlphaFoldDB" id="A0A4P8YET1"/>
<evidence type="ECO:0000256" key="5">
    <source>
        <dbReference type="PIRNR" id="PIRNR006250"/>
    </source>
</evidence>
<dbReference type="GO" id="GO:0009435">
    <property type="term" value="P:NAD+ biosynthetic process"/>
    <property type="evidence" value="ECO:0007669"/>
    <property type="project" value="InterPro"/>
</dbReference>
<evidence type="ECO:0000256" key="3">
    <source>
        <dbReference type="ARBA" id="ARBA00022676"/>
    </source>
</evidence>
<dbReference type="InterPro" id="IPR027277">
    <property type="entry name" value="NadC/ModD"/>
</dbReference>
<dbReference type="InterPro" id="IPR036068">
    <property type="entry name" value="Nicotinate_pribotase-like_C"/>
</dbReference>
<dbReference type="InterPro" id="IPR013785">
    <property type="entry name" value="Aldolase_TIM"/>
</dbReference>
<keyword evidence="3 5" id="KW-0328">Glycosyltransferase</keyword>
<accession>A0A4P8YET1</accession>
<dbReference type="Pfam" id="PF01729">
    <property type="entry name" value="QRPTase_C"/>
    <property type="match status" value="1"/>
</dbReference>
<dbReference type="KEGG" id="izh:FEM41_05070"/>
<dbReference type="SUPFAM" id="SSF51690">
    <property type="entry name" value="Nicotinate/Quinolinate PRTase C-terminal domain-like"/>
    <property type="match status" value="1"/>
</dbReference>
<dbReference type="EMBL" id="CP040428">
    <property type="protein sequence ID" value="QCT19069.1"/>
    <property type="molecule type" value="Genomic_DNA"/>
</dbReference>
<dbReference type="PANTHER" id="PTHR32179:SF4">
    <property type="entry name" value="PYROPHOSPHORYLASE MODD-RELATED"/>
    <property type="match status" value="1"/>
</dbReference>
<evidence type="ECO:0000259" key="7">
    <source>
        <dbReference type="Pfam" id="PF02749"/>
    </source>
</evidence>
<organism evidence="8 9">
    <name type="scientific">Jejubacter calystegiae</name>
    <dbReference type="NCBI Taxonomy" id="2579935"/>
    <lineage>
        <taxon>Bacteria</taxon>
        <taxon>Pseudomonadati</taxon>
        <taxon>Pseudomonadota</taxon>
        <taxon>Gammaproteobacteria</taxon>
        <taxon>Enterobacterales</taxon>
        <taxon>Enterobacteriaceae</taxon>
        <taxon>Jejubacter</taxon>
    </lineage>
</organism>
<feature type="domain" description="Quinolinate phosphoribosyl transferase N-terminal" evidence="7">
    <location>
        <begin position="21"/>
        <end position="104"/>
    </location>
</feature>
<evidence type="ECO:0000256" key="2">
    <source>
        <dbReference type="ARBA" id="ARBA00019205"/>
    </source>
</evidence>
<sequence length="285" mass="30170">MIFIPQALTDAWLQEDIYGGDVTTRALGIGDIPGRIIFCHRKGGCVSGIVAGRQMLCALGLSVTTLACDGERVAPGQALLTASGCAAALHQGWKAVQNVLEWSCGVSGYLSDMLAVLRQRHPDGHIACTRKAIPGTKLLATQAVIAAGGLIHRAGCAETVLLFANHRRFLANNQAWRDIVDRLRRAAPEKKIVVEADTPDEAMAALAAAPDLIQLDKFTPDQALQVAKQAAMTAPDCSLALTGGITSASLPEYLDCGIRLFVTSAPYYATPADIGVRLIPENSTQ</sequence>
<dbReference type="GO" id="GO:0004514">
    <property type="term" value="F:nicotinate-nucleotide diphosphorylase (carboxylating) activity"/>
    <property type="evidence" value="ECO:0007669"/>
    <property type="project" value="InterPro"/>
</dbReference>
<dbReference type="PANTHER" id="PTHR32179">
    <property type="entry name" value="NICOTINATE-NUCLEOTIDE PYROPHOSPHORYLASE [CARBOXYLATING]"/>
    <property type="match status" value="1"/>
</dbReference>
<feature type="domain" description="Quinolinate phosphoribosyl transferase C-terminal" evidence="6">
    <location>
        <begin position="118"/>
        <end position="276"/>
    </location>
</feature>
<dbReference type="Gene3D" id="3.20.20.70">
    <property type="entry name" value="Aldolase class I"/>
    <property type="match status" value="1"/>
</dbReference>
<comment type="similarity">
    <text evidence="1 5">Belongs to the NadC/ModD family.</text>
</comment>